<comment type="subcellular location">
    <subcellularLocation>
        <location evidence="1">Membrane</location>
        <topology evidence="1">Multi-pass membrane protein</topology>
    </subcellularLocation>
</comment>
<dbReference type="InterPro" id="IPR052217">
    <property type="entry name" value="Mito/Peroxisomal_Carrier"/>
</dbReference>
<evidence type="ECO:0000256" key="5">
    <source>
        <dbReference type="ARBA" id="ARBA00022737"/>
    </source>
</evidence>
<sequence length="314" mass="35324">MTDKRPISFEEYKLPAVGHAISGAVGSTIANLFIYPLDIATTRLQLDDTHKKNILEMIRTIYENDGGLKGLYTGLGSDTLATVLSSFIYFYCYTSLRNVQEALNKNMGKKATLNVAQELFLGAEAALISRFFTTPFSNVTTRLQTSSRTPGKKQQGFIDTAKDIYREKGITGFWTGYRASMMLVSNPSITYFVFEKAKSLYLAGKGVNATLSSLEVFLFSALAKSVATMITYPFIFIRTSMVANRSEKYSLGMRAFMKHVIDKEGLQGLYKGMRAQITKGFFNQGIMYMIKDRVAIWLTLLFYTSMMLKRRSIQ</sequence>
<dbReference type="AlphaFoldDB" id="A0A077WS46"/>
<keyword evidence="7 8" id="KW-0472">Membrane</keyword>
<evidence type="ECO:0000256" key="4">
    <source>
        <dbReference type="ARBA" id="ARBA00022692"/>
    </source>
</evidence>
<dbReference type="PANTHER" id="PTHR45939">
    <property type="entry name" value="PEROXISOMAL MEMBRANE PROTEIN PMP34-RELATED"/>
    <property type="match status" value="1"/>
</dbReference>
<organism evidence="10">
    <name type="scientific">Lichtheimia ramosa</name>
    <dbReference type="NCBI Taxonomy" id="688394"/>
    <lineage>
        <taxon>Eukaryota</taxon>
        <taxon>Fungi</taxon>
        <taxon>Fungi incertae sedis</taxon>
        <taxon>Mucoromycota</taxon>
        <taxon>Mucoromycotina</taxon>
        <taxon>Mucoromycetes</taxon>
        <taxon>Mucorales</taxon>
        <taxon>Lichtheimiaceae</taxon>
        <taxon>Lichtheimia</taxon>
    </lineage>
</organism>
<accession>A0A077WS46</accession>
<protein>
    <submittedName>
        <fullName evidence="10">Uncharacterized protein</fullName>
    </submittedName>
</protein>
<evidence type="ECO:0000256" key="3">
    <source>
        <dbReference type="ARBA" id="ARBA00022448"/>
    </source>
</evidence>
<feature type="repeat" description="Solcar" evidence="8">
    <location>
        <begin position="211"/>
        <end position="297"/>
    </location>
</feature>
<name>A0A077WS46_9FUNG</name>
<keyword evidence="6" id="KW-1133">Transmembrane helix</keyword>
<dbReference type="Gene3D" id="1.50.40.10">
    <property type="entry name" value="Mitochondrial carrier domain"/>
    <property type="match status" value="2"/>
</dbReference>
<dbReference type="OrthoDB" id="18574at2759"/>
<evidence type="ECO:0000256" key="6">
    <source>
        <dbReference type="ARBA" id="ARBA00022989"/>
    </source>
</evidence>
<proteinExistence type="inferred from homology"/>
<dbReference type="InterPro" id="IPR023395">
    <property type="entry name" value="MCP_dom_sf"/>
</dbReference>
<comment type="similarity">
    <text evidence="2 9">Belongs to the mitochondrial carrier (TC 2.A.29) family.</text>
</comment>
<evidence type="ECO:0000313" key="10">
    <source>
        <dbReference type="EMBL" id="CDS10175.1"/>
    </source>
</evidence>
<evidence type="ECO:0000256" key="2">
    <source>
        <dbReference type="ARBA" id="ARBA00006375"/>
    </source>
</evidence>
<keyword evidence="5" id="KW-0677">Repeat</keyword>
<evidence type="ECO:0000256" key="9">
    <source>
        <dbReference type="RuleBase" id="RU000488"/>
    </source>
</evidence>
<dbReference type="Pfam" id="PF00153">
    <property type="entry name" value="Mito_carr"/>
    <property type="match status" value="3"/>
</dbReference>
<evidence type="ECO:0000256" key="1">
    <source>
        <dbReference type="ARBA" id="ARBA00004141"/>
    </source>
</evidence>
<reference evidence="10" key="1">
    <citation type="journal article" date="2014" name="Genome Announc.">
        <title>De novo whole-genome sequence and genome annotation of Lichtheimia ramosa.</title>
        <authorList>
            <person name="Linde J."/>
            <person name="Schwartze V."/>
            <person name="Binder U."/>
            <person name="Lass-Florl C."/>
            <person name="Voigt K."/>
            <person name="Horn F."/>
        </authorList>
    </citation>
    <scope>NUCLEOTIDE SEQUENCE</scope>
    <source>
        <strain evidence="10">JMRC FSU:6197</strain>
    </source>
</reference>
<dbReference type="PROSITE" id="PS50920">
    <property type="entry name" value="SOLCAR"/>
    <property type="match status" value="3"/>
</dbReference>
<evidence type="ECO:0000256" key="8">
    <source>
        <dbReference type="PROSITE-ProRule" id="PRU00282"/>
    </source>
</evidence>
<evidence type="ECO:0000256" key="7">
    <source>
        <dbReference type="ARBA" id="ARBA00023136"/>
    </source>
</evidence>
<dbReference type="InterPro" id="IPR018108">
    <property type="entry name" value="MCP_transmembrane"/>
</dbReference>
<feature type="repeat" description="Solcar" evidence="8">
    <location>
        <begin position="113"/>
        <end position="200"/>
    </location>
</feature>
<feature type="repeat" description="Solcar" evidence="8">
    <location>
        <begin position="14"/>
        <end position="99"/>
    </location>
</feature>
<keyword evidence="3 9" id="KW-0813">Transport</keyword>
<dbReference type="SUPFAM" id="SSF103506">
    <property type="entry name" value="Mitochondrial carrier"/>
    <property type="match status" value="1"/>
</dbReference>
<dbReference type="PANTHER" id="PTHR45939:SF2">
    <property type="entry name" value="CARRIER PROTEIN, PUTATIVE (AFU_ORTHOLOGUE AFUA_2G13870)-RELATED"/>
    <property type="match status" value="1"/>
</dbReference>
<dbReference type="GO" id="GO:0015217">
    <property type="term" value="F:ADP transmembrane transporter activity"/>
    <property type="evidence" value="ECO:0007669"/>
    <property type="project" value="TreeGrafter"/>
</dbReference>
<dbReference type="GO" id="GO:0016020">
    <property type="term" value="C:membrane"/>
    <property type="evidence" value="ECO:0007669"/>
    <property type="project" value="UniProtKB-SubCell"/>
</dbReference>
<dbReference type="EMBL" id="LK023335">
    <property type="protein sequence ID" value="CDS10175.1"/>
    <property type="molecule type" value="Genomic_DNA"/>
</dbReference>
<gene>
    <name evidence="10" type="ORF">LRAMOSA02852</name>
</gene>
<keyword evidence="4 8" id="KW-0812">Transmembrane</keyword>